<evidence type="ECO:0000313" key="1">
    <source>
        <dbReference type="EMBL" id="KAH7912594.1"/>
    </source>
</evidence>
<dbReference type="EMBL" id="MU267648">
    <property type="protein sequence ID" value="KAH7912594.1"/>
    <property type="molecule type" value="Genomic_DNA"/>
</dbReference>
<keyword evidence="2" id="KW-1185">Reference proteome</keyword>
<protein>
    <submittedName>
        <fullName evidence="1">Uncharacterized protein</fullName>
    </submittedName>
</protein>
<comment type="caution">
    <text evidence="1">The sequence shown here is derived from an EMBL/GenBank/DDBJ whole genome shotgun (WGS) entry which is preliminary data.</text>
</comment>
<gene>
    <name evidence="1" type="ORF">BJ138DRAFT_1134646</name>
</gene>
<reference evidence="1" key="1">
    <citation type="journal article" date="2021" name="New Phytol.">
        <title>Evolutionary innovations through gain and loss of genes in the ectomycorrhizal Boletales.</title>
        <authorList>
            <person name="Wu G."/>
            <person name="Miyauchi S."/>
            <person name="Morin E."/>
            <person name="Kuo A."/>
            <person name="Drula E."/>
            <person name="Varga T."/>
            <person name="Kohler A."/>
            <person name="Feng B."/>
            <person name="Cao Y."/>
            <person name="Lipzen A."/>
            <person name="Daum C."/>
            <person name="Hundley H."/>
            <person name="Pangilinan J."/>
            <person name="Johnson J."/>
            <person name="Barry K."/>
            <person name="LaButti K."/>
            <person name="Ng V."/>
            <person name="Ahrendt S."/>
            <person name="Min B."/>
            <person name="Choi I.G."/>
            <person name="Park H."/>
            <person name="Plett J.M."/>
            <person name="Magnuson J."/>
            <person name="Spatafora J.W."/>
            <person name="Nagy L.G."/>
            <person name="Henrissat B."/>
            <person name="Grigoriev I.V."/>
            <person name="Yang Z.L."/>
            <person name="Xu J."/>
            <person name="Martin F.M."/>
        </authorList>
    </citation>
    <scope>NUCLEOTIDE SEQUENCE</scope>
    <source>
        <strain evidence="1">ATCC 28755</strain>
    </source>
</reference>
<evidence type="ECO:0000313" key="2">
    <source>
        <dbReference type="Proteomes" id="UP000790377"/>
    </source>
</evidence>
<accession>A0ACB8AGV4</accession>
<sequence>MQDLVRLNTPVGRSPNDDEILAKALFESKPSGKTYKQALEGLHGINNHAANLWKDYYLDHHERLDFLVSRLGETPTVKKPLPSSSTSPLPSHHRGSNIPPIARKHRASVTPPITSKGKGHASSSSQHTSGRKRTAQPSTSSTLVRPSKRSRATLNSLSAPAFTQDNLGLLPPHADIKVPEPPSRSPSPPTRVETVTHGNRYTDADKIYFINFITWRLKQNPALTKKELCELLAEKAPHHSATSWASHWHSRHDLADKILASAEISDSEEDSESEKGDEAEASSAQDQSRSSTRSVSGVLGSDYGNPSDADTEEDEEGMGATGSSYTRSDFRILARHVASFSDWQNATSKERWEPLVKKYPEARSAKSWAETYRRNDDVVDALADMFQKRSKPSGNTKRQRRPSAKASATNKSPQKQDTSEEDGDYSTDEGSDYAPQPNGNSIWD</sequence>
<dbReference type="Proteomes" id="UP000790377">
    <property type="component" value="Unassembled WGS sequence"/>
</dbReference>
<organism evidence="1 2">
    <name type="scientific">Hygrophoropsis aurantiaca</name>
    <dbReference type="NCBI Taxonomy" id="72124"/>
    <lineage>
        <taxon>Eukaryota</taxon>
        <taxon>Fungi</taxon>
        <taxon>Dikarya</taxon>
        <taxon>Basidiomycota</taxon>
        <taxon>Agaricomycotina</taxon>
        <taxon>Agaricomycetes</taxon>
        <taxon>Agaricomycetidae</taxon>
        <taxon>Boletales</taxon>
        <taxon>Coniophorineae</taxon>
        <taxon>Hygrophoropsidaceae</taxon>
        <taxon>Hygrophoropsis</taxon>
    </lineage>
</organism>
<name>A0ACB8AGV4_9AGAM</name>
<proteinExistence type="predicted"/>